<gene>
    <name evidence="2" type="ORF">HSR121_2336</name>
</gene>
<accession>A0A897N354</accession>
<sequence>MIYAVYAAIVSIAGLLGFILGAINPEGMDPTLFFVVDLPATPVGMVIFGVSTVGVGLGVLLLLVAFVADRYDDAAV</sequence>
<dbReference type="InterPro" id="IPR055942">
    <property type="entry name" value="DUF7520"/>
</dbReference>
<keyword evidence="1" id="KW-0472">Membrane</keyword>
<keyword evidence="1" id="KW-0812">Transmembrane</keyword>
<protein>
    <submittedName>
        <fullName evidence="2">Putative membrane protein</fullName>
    </submittedName>
</protein>
<dbReference type="EMBL" id="CP064787">
    <property type="protein sequence ID" value="QSG06658.1"/>
    <property type="molecule type" value="Genomic_DNA"/>
</dbReference>
<dbReference type="Proteomes" id="UP000663525">
    <property type="component" value="Chromosome"/>
</dbReference>
<evidence type="ECO:0000256" key="1">
    <source>
        <dbReference type="SAM" id="Phobius"/>
    </source>
</evidence>
<feature type="transmembrane region" description="Helical" evidence="1">
    <location>
        <begin position="43"/>
        <end position="68"/>
    </location>
</feature>
<feature type="transmembrane region" description="Helical" evidence="1">
    <location>
        <begin position="5"/>
        <end position="23"/>
    </location>
</feature>
<reference evidence="2" key="1">
    <citation type="submission" date="2020-11" db="EMBL/GenBank/DDBJ databases">
        <title>Carbohydrate-dependent, anaerobic sulfur respiration: A novel catabolism in halophilic archaea.</title>
        <authorList>
            <person name="Sorokin D.Y."/>
            <person name="Messina E."/>
            <person name="Smedile F."/>
            <person name="La Cono V."/>
            <person name="Hallsworth J.E."/>
            <person name="Yakimov M.M."/>
        </authorList>
    </citation>
    <scope>NUCLEOTIDE SEQUENCE</scope>
    <source>
        <strain evidence="2">HSR12-1</strain>
    </source>
</reference>
<proteinExistence type="predicted"/>
<keyword evidence="1" id="KW-1133">Transmembrane helix</keyword>
<name>A0A897N354_9EURY</name>
<dbReference type="Pfam" id="PF24364">
    <property type="entry name" value="DUF7520"/>
    <property type="match status" value="1"/>
</dbReference>
<evidence type="ECO:0000313" key="2">
    <source>
        <dbReference type="EMBL" id="QSG06658.1"/>
    </source>
</evidence>
<dbReference type="AlphaFoldDB" id="A0A897N354"/>
<organism evidence="2 3">
    <name type="scientific">Halapricum desulfuricans</name>
    <dbReference type="NCBI Taxonomy" id="2841257"/>
    <lineage>
        <taxon>Archaea</taxon>
        <taxon>Methanobacteriati</taxon>
        <taxon>Methanobacteriota</taxon>
        <taxon>Stenosarchaea group</taxon>
        <taxon>Halobacteria</taxon>
        <taxon>Halobacteriales</taxon>
        <taxon>Haloarculaceae</taxon>
        <taxon>Halapricum</taxon>
    </lineage>
</organism>
<evidence type="ECO:0000313" key="3">
    <source>
        <dbReference type="Proteomes" id="UP000663525"/>
    </source>
</evidence>